<reference evidence="1 2" key="1">
    <citation type="submission" date="2024-09" db="EMBL/GenBank/DDBJ databases">
        <authorList>
            <person name="Sun Q."/>
            <person name="Mori K."/>
        </authorList>
    </citation>
    <scope>NUCLEOTIDE SEQUENCE [LARGE SCALE GENOMIC DNA]</scope>
    <source>
        <strain evidence="1 2">JCM 3143</strain>
    </source>
</reference>
<proteinExistence type="predicted"/>
<dbReference type="EMBL" id="JBHMBW010000106">
    <property type="protein sequence ID" value="MFB9631623.1"/>
    <property type="molecule type" value="Genomic_DNA"/>
</dbReference>
<accession>A0ABV5SL98</accession>
<evidence type="ECO:0000313" key="2">
    <source>
        <dbReference type="Proteomes" id="UP001589532"/>
    </source>
</evidence>
<dbReference type="Proteomes" id="UP001589532">
    <property type="component" value="Unassembled WGS sequence"/>
</dbReference>
<organism evidence="1 2">
    <name type="scientific">Nonomuraea helvata</name>
    <dbReference type="NCBI Taxonomy" id="37484"/>
    <lineage>
        <taxon>Bacteria</taxon>
        <taxon>Bacillati</taxon>
        <taxon>Actinomycetota</taxon>
        <taxon>Actinomycetes</taxon>
        <taxon>Streptosporangiales</taxon>
        <taxon>Streptosporangiaceae</taxon>
        <taxon>Nonomuraea</taxon>
    </lineage>
</organism>
<evidence type="ECO:0000313" key="1">
    <source>
        <dbReference type="EMBL" id="MFB9631623.1"/>
    </source>
</evidence>
<protein>
    <submittedName>
        <fullName evidence="1">Uncharacterized protein</fullName>
    </submittedName>
</protein>
<keyword evidence="2" id="KW-1185">Reference proteome</keyword>
<dbReference type="RefSeq" id="WP_344993100.1">
    <property type="nucleotide sequence ID" value="NZ_BAAAXV010000006.1"/>
</dbReference>
<sequence>MTSVDKHVDPHLRAKRLIGMAERLDAHQVSRLTVLPDSLPAAPEAALALPRLHLHLRTRPWPTWREADLPTRVRIAWLSAEIAVHPDTLRGEPVGELLYQAVRVIETADVDEPERLARELIDKGDAVLRAEAERIARDALHAGLLAPSEPGRSWRSSDHIHPASPEPCPRCTGTWLSFSLTLQGS</sequence>
<gene>
    <name evidence="1" type="ORF">ACFFSA_51920</name>
</gene>
<comment type="caution">
    <text evidence="1">The sequence shown here is derived from an EMBL/GenBank/DDBJ whole genome shotgun (WGS) entry which is preliminary data.</text>
</comment>
<name>A0ABV5SL98_9ACTN</name>